<dbReference type="GO" id="GO:0005777">
    <property type="term" value="C:peroxisome"/>
    <property type="evidence" value="ECO:0007669"/>
    <property type="project" value="TreeGrafter"/>
</dbReference>
<dbReference type="PANTHER" id="PTHR21152:SF40">
    <property type="entry name" value="ALANINE--GLYOXYLATE AMINOTRANSFERASE"/>
    <property type="match status" value="1"/>
</dbReference>
<evidence type="ECO:0000313" key="7">
    <source>
        <dbReference type="EMBL" id="SVB02185.1"/>
    </source>
</evidence>
<evidence type="ECO:0000256" key="5">
    <source>
        <dbReference type="ARBA" id="ARBA00022898"/>
    </source>
</evidence>
<keyword evidence="3" id="KW-0032">Aminotransferase</keyword>
<dbReference type="GO" id="GO:0019265">
    <property type="term" value="P:glycine biosynthetic process, by transamination of glyoxylate"/>
    <property type="evidence" value="ECO:0007669"/>
    <property type="project" value="TreeGrafter"/>
</dbReference>
<dbReference type="Pfam" id="PF00266">
    <property type="entry name" value="Aminotran_5"/>
    <property type="match status" value="1"/>
</dbReference>
<comment type="cofactor">
    <cofactor evidence="1">
        <name>pyridoxal 5'-phosphate</name>
        <dbReference type="ChEBI" id="CHEBI:597326"/>
    </cofactor>
</comment>
<dbReference type="InterPro" id="IPR020578">
    <property type="entry name" value="Aminotrans_V_PyrdxlP_BS"/>
</dbReference>
<evidence type="ECO:0000256" key="3">
    <source>
        <dbReference type="ARBA" id="ARBA00022576"/>
    </source>
</evidence>
<comment type="similarity">
    <text evidence="2">Belongs to the class-V pyridoxal-phosphate-dependent aminotransferase family.</text>
</comment>
<dbReference type="AlphaFoldDB" id="A0A382AKS5"/>
<dbReference type="InterPro" id="IPR024169">
    <property type="entry name" value="SP_NH2Trfase/AEP_transaminase"/>
</dbReference>
<dbReference type="Gene3D" id="3.40.640.10">
    <property type="entry name" value="Type I PLP-dependent aspartate aminotransferase-like (Major domain)"/>
    <property type="match status" value="1"/>
</dbReference>
<keyword evidence="4" id="KW-0808">Transferase</keyword>
<evidence type="ECO:0000256" key="4">
    <source>
        <dbReference type="ARBA" id="ARBA00022679"/>
    </source>
</evidence>
<accession>A0A382AKS5</accession>
<dbReference type="PIRSF" id="PIRSF000524">
    <property type="entry name" value="SPT"/>
    <property type="match status" value="1"/>
</dbReference>
<evidence type="ECO:0000259" key="6">
    <source>
        <dbReference type="Pfam" id="PF00266"/>
    </source>
</evidence>
<dbReference type="EMBL" id="UINC01025840">
    <property type="protein sequence ID" value="SVB02185.1"/>
    <property type="molecule type" value="Genomic_DNA"/>
</dbReference>
<dbReference type="InterPro" id="IPR015422">
    <property type="entry name" value="PyrdxlP-dep_Trfase_small"/>
</dbReference>
<name>A0A382AKS5_9ZZZZ</name>
<dbReference type="Gene3D" id="3.90.1150.10">
    <property type="entry name" value="Aspartate Aminotransferase, domain 1"/>
    <property type="match status" value="1"/>
</dbReference>
<dbReference type="SUPFAM" id="SSF53383">
    <property type="entry name" value="PLP-dependent transferases"/>
    <property type="match status" value="1"/>
</dbReference>
<reference evidence="7" key="1">
    <citation type="submission" date="2018-05" db="EMBL/GenBank/DDBJ databases">
        <authorList>
            <person name="Lanie J.A."/>
            <person name="Ng W.-L."/>
            <person name="Kazmierczak K.M."/>
            <person name="Andrzejewski T.M."/>
            <person name="Davidsen T.M."/>
            <person name="Wayne K.J."/>
            <person name="Tettelin H."/>
            <person name="Glass J.I."/>
            <person name="Rusch D."/>
            <person name="Podicherti R."/>
            <person name="Tsui H.-C.T."/>
            <person name="Winkler M.E."/>
        </authorList>
    </citation>
    <scope>NUCLEOTIDE SEQUENCE</scope>
</reference>
<dbReference type="InterPro" id="IPR015424">
    <property type="entry name" value="PyrdxlP-dep_Trfase"/>
</dbReference>
<dbReference type="PANTHER" id="PTHR21152">
    <property type="entry name" value="AMINOTRANSFERASE CLASS V"/>
    <property type="match status" value="1"/>
</dbReference>
<sequence>MVNQNQPNLRIPGPVPLPDEVLAVAGSQMINHRGPEYAEMLDQMSSNLKTVFMTNNDVYFITASGTGAMEAALVNTISPGDKVLSIIIGVFGERFAEIADAYGADVHRLNFELGKAADLDAVRETIRENPQIKAVIFTHNESSTGVSNPLQELCSVIHEESEALILVDAVSSAGGVPIAVDAWDIDVVATASQKSWVSPPGIAMVTFSKKAWTAYAKSTMPKYYLDVQQYEDFLKIGQPPFTPCLPAMFTLKIALESMVNEGIENVFQRHFDIAEHTRKGAASIGLELLPNPKFASNTVTAIRLPDDVDGGEFLSNVNDNFNVVLGGGQKSLTGKIFRIGHMGWVETSHIDEALNAAKKTLDRMTS</sequence>
<evidence type="ECO:0000256" key="2">
    <source>
        <dbReference type="ARBA" id="ARBA00009236"/>
    </source>
</evidence>
<organism evidence="7">
    <name type="scientific">marine metagenome</name>
    <dbReference type="NCBI Taxonomy" id="408172"/>
    <lineage>
        <taxon>unclassified sequences</taxon>
        <taxon>metagenomes</taxon>
        <taxon>ecological metagenomes</taxon>
    </lineage>
</organism>
<dbReference type="GO" id="GO:0004760">
    <property type="term" value="F:L-serine-pyruvate transaminase activity"/>
    <property type="evidence" value="ECO:0007669"/>
    <property type="project" value="TreeGrafter"/>
</dbReference>
<dbReference type="InterPro" id="IPR000192">
    <property type="entry name" value="Aminotrans_V_dom"/>
</dbReference>
<dbReference type="PROSITE" id="PS00595">
    <property type="entry name" value="AA_TRANSFER_CLASS_5"/>
    <property type="match status" value="1"/>
</dbReference>
<evidence type="ECO:0000256" key="1">
    <source>
        <dbReference type="ARBA" id="ARBA00001933"/>
    </source>
</evidence>
<keyword evidence="5" id="KW-0663">Pyridoxal phosphate</keyword>
<dbReference type="GO" id="GO:0008453">
    <property type="term" value="F:alanine-glyoxylate transaminase activity"/>
    <property type="evidence" value="ECO:0007669"/>
    <property type="project" value="TreeGrafter"/>
</dbReference>
<dbReference type="InterPro" id="IPR015421">
    <property type="entry name" value="PyrdxlP-dep_Trfase_major"/>
</dbReference>
<feature type="domain" description="Aminotransferase class V" evidence="6">
    <location>
        <begin position="27"/>
        <end position="331"/>
    </location>
</feature>
<dbReference type="FunFam" id="3.40.640.10:FF:000027">
    <property type="entry name" value="Serine--pyruvate aminotransferase, mitochondrial"/>
    <property type="match status" value="1"/>
</dbReference>
<proteinExistence type="inferred from homology"/>
<gene>
    <name evidence="7" type="ORF">METZ01_LOCUS155039</name>
</gene>
<protein>
    <recommendedName>
        <fullName evidence="6">Aminotransferase class V domain-containing protein</fullName>
    </recommendedName>
</protein>